<keyword evidence="12" id="KW-0813">Transport</keyword>
<dbReference type="AlphaFoldDB" id="A0A3G2HVL9"/>
<dbReference type="Pfam" id="PF02537">
    <property type="entry name" value="CRCB"/>
    <property type="match status" value="1"/>
</dbReference>
<dbReference type="Proteomes" id="UP000268070">
    <property type="component" value="Chromosome"/>
</dbReference>
<evidence type="ECO:0000256" key="3">
    <source>
        <dbReference type="ARBA" id="ARBA00022519"/>
    </source>
</evidence>
<dbReference type="RefSeq" id="WP_094196917.1">
    <property type="nucleotide sequence ID" value="NZ_CP032153.1"/>
</dbReference>
<keyword evidence="6 12" id="KW-0915">Sodium</keyword>
<protein>
    <recommendedName>
        <fullName evidence="12">Fluoride-specific ion channel FluC</fullName>
    </recommendedName>
</protein>
<feature type="transmembrane region" description="Helical" evidence="12">
    <location>
        <begin position="96"/>
        <end position="124"/>
    </location>
</feature>
<comment type="catalytic activity">
    <reaction evidence="11">
        <text>fluoride(in) = fluoride(out)</text>
        <dbReference type="Rhea" id="RHEA:76159"/>
        <dbReference type="ChEBI" id="CHEBI:17051"/>
    </reaction>
    <physiologicalReaction direction="left-to-right" evidence="11">
        <dbReference type="Rhea" id="RHEA:76160"/>
    </physiologicalReaction>
</comment>
<evidence type="ECO:0000256" key="10">
    <source>
        <dbReference type="ARBA" id="ARBA00035120"/>
    </source>
</evidence>
<dbReference type="GO" id="GO:0046872">
    <property type="term" value="F:metal ion binding"/>
    <property type="evidence" value="ECO:0007669"/>
    <property type="project" value="UniProtKB-KW"/>
</dbReference>
<name>A0A3G2HVL9_9BURK</name>
<comment type="activity regulation">
    <text evidence="12">Na(+) is not transported, but it plays an essential structural role and its presence is essential for fluoride channel function.</text>
</comment>
<evidence type="ECO:0000256" key="7">
    <source>
        <dbReference type="ARBA" id="ARBA00023065"/>
    </source>
</evidence>
<feature type="binding site" evidence="12">
    <location>
        <position position="75"/>
    </location>
    <ligand>
        <name>Na(+)</name>
        <dbReference type="ChEBI" id="CHEBI:29101"/>
        <note>structural</note>
    </ligand>
</feature>
<feature type="transmembrane region" description="Helical" evidence="12">
    <location>
        <begin position="39"/>
        <end position="60"/>
    </location>
</feature>
<evidence type="ECO:0000313" key="14">
    <source>
        <dbReference type="Proteomes" id="UP000268070"/>
    </source>
</evidence>
<dbReference type="EMBL" id="CP032153">
    <property type="protein sequence ID" value="AYN21105.1"/>
    <property type="molecule type" value="Genomic_DNA"/>
</dbReference>
<dbReference type="HAMAP" id="MF_00454">
    <property type="entry name" value="FluC"/>
    <property type="match status" value="1"/>
</dbReference>
<evidence type="ECO:0000256" key="9">
    <source>
        <dbReference type="ARBA" id="ARBA00023303"/>
    </source>
</evidence>
<dbReference type="PANTHER" id="PTHR28259:SF1">
    <property type="entry name" value="FLUORIDE EXPORT PROTEIN 1-RELATED"/>
    <property type="match status" value="1"/>
</dbReference>
<dbReference type="NCBIfam" id="NF010792">
    <property type="entry name" value="PRK14196.1"/>
    <property type="match status" value="1"/>
</dbReference>
<dbReference type="GO" id="GO:0140114">
    <property type="term" value="P:cellular detoxification of fluoride"/>
    <property type="evidence" value="ECO:0007669"/>
    <property type="project" value="UniProtKB-UniRule"/>
</dbReference>
<dbReference type="PANTHER" id="PTHR28259">
    <property type="entry name" value="FLUORIDE EXPORT PROTEIN 1-RELATED"/>
    <property type="match status" value="1"/>
</dbReference>
<comment type="similarity">
    <text evidence="10 12">Belongs to the fluoride channel Fluc/FEX (TC 1.A.43) family.</text>
</comment>
<evidence type="ECO:0000256" key="11">
    <source>
        <dbReference type="ARBA" id="ARBA00035585"/>
    </source>
</evidence>
<evidence type="ECO:0000313" key="13">
    <source>
        <dbReference type="EMBL" id="AYN21105.1"/>
    </source>
</evidence>
<comment type="function">
    <text evidence="12">Fluoride-specific ion channel. Important for reducing fluoride concentration in the cell, thus reducing its toxicity.</text>
</comment>
<keyword evidence="8 12" id="KW-0472">Membrane</keyword>
<dbReference type="KEGG" id="aaqu:D3M96_11555"/>
<keyword evidence="7 12" id="KW-0406">Ion transport</keyword>
<dbReference type="OrthoDB" id="9806299at2"/>
<comment type="subcellular location">
    <subcellularLocation>
        <location evidence="1 12">Cell membrane</location>
        <topology evidence="1 12">Multi-pass membrane protein</topology>
    </subcellularLocation>
</comment>
<dbReference type="NCBIfam" id="TIGR00494">
    <property type="entry name" value="crcB"/>
    <property type="match status" value="1"/>
</dbReference>
<keyword evidence="12" id="KW-0479">Metal-binding</keyword>
<keyword evidence="5 12" id="KW-1133">Transmembrane helix</keyword>
<proteinExistence type="inferred from homology"/>
<evidence type="ECO:0000256" key="8">
    <source>
        <dbReference type="ARBA" id="ARBA00023136"/>
    </source>
</evidence>
<keyword evidence="2 12" id="KW-1003">Cell membrane</keyword>
<dbReference type="GO" id="GO:0062054">
    <property type="term" value="F:fluoride channel activity"/>
    <property type="evidence" value="ECO:0007669"/>
    <property type="project" value="UniProtKB-UniRule"/>
</dbReference>
<evidence type="ECO:0000256" key="6">
    <source>
        <dbReference type="ARBA" id="ARBA00023053"/>
    </source>
</evidence>
<organism evidence="13 14">
    <name type="scientific">Alcaligenes aquatilis</name>
    <dbReference type="NCBI Taxonomy" id="323284"/>
    <lineage>
        <taxon>Bacteria</taxon>
        <taxon>Pseudomonadati</taxon>
        <taxon>Pseudomonadota</taxon>
        <taxon>Betaproteobacteria</taxon>
        <taxon>Burkholderiales</taxon>
        <taxon>Alcaligenaceae</taxon>
        <taxon>Alcaligenes</taxon>
    </lineage>
</organism>
<sequence length="128" mass="13628">MPVAMLYIAAGGALGALLRWLLSQGLNVLFPTLPPGTLLANLLGSYLMGIAMAYFSGLGLGHEGWRMFIMTGFLGGLTTFSTFSAEIMTLMMQQRYIWALGGIAIHVVGSLVMLGLGMATWGLLRGQT</sequence>
<dbReference type="InterPro" id="IPR003691">
    <property type="entry name" value="FluC"/>
</dbReference>
<keyword evidence="3" id="KW-0997">Cell inner membrane</keyword>
<feature type="transmembrane region" description="Helical" evidence="12">
    <location>
        <begin position="67"/>
        <end position="90"/>
    </location>
</feature>
<dbReference type="GO" id="GO:0005886">
    <property type="term" value="C:plasma membrane"/>
    <property type="evidence" value="ECO:0007669"/>
    <property type="project" value="UniProtKB-SubCell"/>
</dbReference>
<evidence type="ECO:0000256" key="5">
    <source>
        <dbReference type="ARBA" id="ARBA00022989"/>
    </source>
</evidence>
<reference evidence="13 14" key="1">
    <citation type="submission" date="2018-09" db="EMBL/GenBank/DDBJ databases">
        <title>Complete genome sequence of the hydrocarbonoclastic bacterium Alcaligenes aquatilis QD168, isolated from a crude-oil polluted marine sediment of Central Chile.</title>
        <authorList>
            <person name="Duran R.E."/>
            <person name="Barra B."/>
            <person name="Salva-Serra F."/>
            <person name="Mendez V."/>
            <person name="Moore E.R.B."/>
            <person name="Seeger M."/>
        </authorList>
    </citation>
    <scope>NUCLEOTIDE SEQUENCE [LARGE SCALE GENOMIC DNA]</scope>
    <source>
        <strain evidence="13 14">QD168</strain>
    </source>
</reference>
<evidence type="ECO:0000256" key="4">
    <source>
        <dbReference type="ARBA" id="ARBA00022692"/>
    </source>
</evidence>
<evidence type="ECO:0000256" key="2">
    <source>
        <dbReference type="ARBA" id="ARBA00022475"/>
    </source>
</evidence>
<feature type="binding site" evidence="12">
    <location>
        <position position="78"/>
    </location>
    <ligand>
        <name>Na(+)</name>
        <dbReference type="ChEBI" id="CHEBI:29101"/>
        <note>structural</note>
    </ligand>
</feature>
<accession>A0A3G2HVL9</accession>
<keyword evidence="9 12" id="KW-0407">Ion channel</keyword>
<evidence type="ECO:0000256" key="12">
    <source>
        <dbReference type="HAMAP-Rule" id="MF_00454"/>
    </source>
</evidence>
<keyword evidence="4 12" id="KW-0812">Transmembrane</keyword>
<evidence type="ECO:0000256" key="1">
    <source>
        <dbReference type="ARBA" id="ARBA00004651"/>
    </source>
</evidence>
<gene>
    <name evidence="12 13" type="primary">crcB</name>
    <name evidence="12" type="synonym">fluC</name>
    <name evidence="13" type="ORF">D3M96_11555</name>
</gene>